<evidence type="ECO:0000259" key="2">
    <source>
        <dbReference type="Pfam" id="PF05257"/>
    </source>
</evidence>
<dbReference type="EMBL" id="CP034752">
    <property type="protein sequence ID" value="QBH95981.1"/>
    <property type="molecule type" value="Genomic_DNA"/>
</dbReference>
<dbReference type="RefSeq" id="WP_130590961.1">
    <property type="nucleotide sequence ID" value="NZ_CP034752.1"/>
</dbReference>
<organism evidence="3 4">
    <name type="scientific">Limnobaculum zhutongyuii</name>
    <dbReference type="NCBI Taxonomy" id="2498113"/>
    <lineage>
        <taxon>Bacteria</taxon>
        <taxon>Pseudomonadati</taxon>
        <taxon>Pseudomonadota</taxon>
        <taxon>Gammaproteobacteria</taxon>
        <taxon>Enterobacterales</taxon>
        <taxon>Budviciaceae</taxon>
        <taxon>Limnobaculum</taxon>
    </lineage>
</organism>
<reference evidence="3 4" key="1">
    <citation type="submission" date="2019-03" db="EMBL/GenBank/DDBJ databases">
        <title>Pragia sp. nov. isolated from the gut tract of Carduelis flavirostris.</title>
        <authorList>
            <person name="Ge Y."/>
        </authorList>
    </citation>
    <scope>NUCLEOTIDE SEQUENCE [LARGE SCALE GENOMIC DNA]</scope>
    <source>
        <strain evidence="3 4">CF-458</strain>
    </source>
</reference>
<dbReference type="SUPFAM" id="SSF54001">
    <property type="entry name" value="Cysteine proteinases"/>
    <property type="match status" value="1"/>
</dbReference>
<accession>A0A411WIH0</accession>
<gene>
    <name evidence="3" type="ORF">EKN56_05935</name>
</gene>
<dbReference type="Pfam" id="PF05257">
    <property type="entry name" value="CHAP"/>
    <property type="match status" value="1"/>
</dbReference>
<dbReference type="NCBIfam" id="TIGR02594">
    <property type="entry name" value="TIGR02594 family protein"/>
    <property type="match status" value="1"/>
</dbReference>
<dbReference type="InterPro" id="IPR013423">
    <property type="entry name" value="CHP02594"/>
</dbReference>
<evidence type="ECO:0000313" key="4">
    <source>
        <dbReference type="Proteomes" id="UP000293154"/>
    </source>
</evidence>
<evidence type="ECO:0000256" key="1">
    <source>
        <dbReference type="SAM" id="MobiDB-lite"/>
    </source>
</evidence>
<dbReference type="KEGG" id="prag:EKN56_05935"/>
<dbReference type="InterPro" id="IPR038765">
    <property type="entry name" value="Papain-like_cys_pep_sf"/>
</dbReference>
<dbReference type="Gene3D" id="3.90.1720.10">
    <property type="entry name" value="endopeptidase domain like (from Nostoc punctiforme)"/>
    <property type="match status" value="1"/>
</dbReference>
<keyword evidence="4" id="KW-1185">Reference proteome</keyword>
<protein>
    <submittedName>
        <fullName evidence="3">TIGR02594 family protein</fullName>
    </submittedName>
</protein>
<feature type="domain" description="Peptidase C51" evidence="2">
    <location>
        <begin position="45"/>
        <end position="119"/>
    </location>
</feature>
<dbReference type="InterPro" id="IPR007921">
    <property type="entry name" value="CHAP_dom"/>
</dbReference>
<proteinExistence type="predicted"/>
<dbReference type="OrthoDB" id="8776734at2"/>
<evidence type="ECO:0000313" key="3">
    <source>
        <dbReference type="EMBL" id="QBH95981.1"/>
    </source>
</evidence>
<sequence length="163" mass="17853">MTKQTEPRWLTLARQFLGLREIKGTKHAPEIVQFWRDIKRSGIKDDETPWCAAFVGAVLEHSGIKSSRFESAKSYLSWGVKLQQPAVGAIAVLSRTGGGHVAFVVGQNSNGDLLLLGGNQNDAVNIAAFSRNRVEEYRWPTDEPLPVGGPLPQLNAANSTRES</sequence>
<feature type="region of interest" description="Disordered" evidence="1">
    <location>
        <begin position="140"/>
        <end position="163"/>
    </location>
</feature>
<name>A0A411WIH0_9GAMM</name>
<dbReference type="AlphaFoldDB" id="A0A411WIH0"/>
<dbReference type="Proteomes" id="UP000293154">
    <property type="component" value="Chromosome"/>
</dbReference>